<evidence type="ECO:0000256" key="1">
    <source>
        <dbReference type="SAM" id="Phobius"/>
    </source>
</evidence>
<keyword evidence="3" id="KW-1185">Reference proteome</keyword>
<dbReference type="OrthoDB" id="11709at2157"/>
<feature type="transmembrane region" description="Helical" evidence="1">
    <location>
        <begin position="34"/>
        <end position="52"/>
    </location>
</feature>
<dbReference type="Proteomes" id="UP000028194">
    <property type="component" value="Chromosome"/>
</dbReference>
<name>A0A075MM73_9ARCH</name>
<organism evidence="2 3">
    <name type="scientific">Candidatus Nitrososphaera evergladensis SR1</name>
    <dbReference type="NCBI Taxonomy" id="1459636"/>
    <lineage>
        <taxon>Archaea</taxon>
        <taxon>Nitrososphaerota</taxon>
        <taxon>Nitrososphaeria</taxon>
        <taxon>Nitrososphaerales</taxon>
        <taxon>Nitrososphaeraceae</taxon>
        <taxon>Nitrososphaera</taxon>
    </lineage>
</organism>
<proteinExistence type="predicted"/>
<dbReference type="HOGENOM" id="CLU_2581214_0_0_2"/>
<protein>
    <submittedName>
        <fullName evidence="2">Uncharacterized protein</fullName>
    </submittedName>
</protein>
<dbReference type="KEGG" id="nev:NTE_00276"/>
<dbReference type="STRING" id="1459636.NTE_00276"/>
<keyword evidence="1" id="KW-0472">Membrane</keyword>
<dbReference type="EMBL" id="CP007174">
    <property type="protein sequence ID" value="AIF82358.1"/>
    <property type="molecule type" value="Genomic_DNA"/>
</dbReference>
<keyword evidence="1" id="KW-1133">Transmembrane helix</keyword>
<accession>A0A075MM73</accession>
<keyword evidence="1" id="KW-0812">Transmembrane</keyword>
<sequence length="80" mass="8769">MMVTTNTVTARTTITTSSSSLSSPSLTDPFHERLTFLVRSFFFVFVGLLASFGNIEYYVLAGIGVAITLLVARKICDKDK</sequence>
<evidence type="ECO:0000313" key="2">
    <source>
        <dbReference type="EMBL" id="AIF82358.1"/>
    </source>
</evidence>
<dbReference type="AlphaFoldDB" id="A0A075MM73"/>
<reference evidence="2 3" key="1">
    <citation type="journal article" date="2014" name="PLoS ONE">
        <title>Genome Sequence of Candidatus Nitrososphaera evergladensis from Group I.1b Enriched from Everglades Soil Reveals Novel Genomic Features of the Ammonia-Oxidizing Archaea.</title>
        <authorList>
            <person name="Zhalnina K.V."/>
            <person name="Dias R."/>
            <person name="Leonard M.T."/>
            <person name="Dorr de Quadros P."/>
            <person name="Camargo F.A."/>
            <person name="Drew J.C."/>
            <person name="Farmerie W.G."/>
            <person name="Daroub S.H."/>
            <person name="Triplett E.W."/>
        </authorList>
    </citation>
    <scope>NUCLEOTIDE SEQUENCE [LARGE SCALE GENOMIC DNA]</scope>
    <source>
        <strain evidence="2 3">SR1</strain>
    </source>
</reference>
<gene>
    <name evidence="2" type="ORF">NTE_00276</name>
</gene>
<evidence type="ECO:0000313" key="3">
    <source>
        <dbReference type="Proteomes" id="UP000028194"/>
    </source>
</evidence>
<dbReference type="eggNOG" id="arCOG01962">
    <property type="taxonomic scope" value="Archaea"/>
</dbReference>